<comment type="caution">
    <text evidence="6">The sequence shown here is derived from an EMBL/GenBank/DDBJ whole genome shotgun (WGS) entry which is preliminary data.</text>
</comment>
<keyword evidence="3" id="KW-0812">Transmembrane</keyword>
<dbReference type="InterPro" id="IPR052363">
    <property type="entry name" value="LPS_export_LptC"/>
</dbReference>
<evidence type="ECO:0000256" key="2">
    <source>
        <dbReference type="ARBA" id="ARBA00022519"/>
    </source>
</evidence>
<dbReference type="PANTHER" id="PTHR37481">
    <property type="entry name" value="LIPOPOLYSACCHARIDE EXPORT SYSTEM PROTEIN LPTC"/>
    <property type="match status" value="1"/>
</dbReference>
<evidence type="ECO:0000313" key="6">
    <source>
        <dbReference type="EMBL" id="MSU08039.1"/>
    </source>
</evidence>
<dbReference type="RefSeq" id="WP_154406165.1">
    <property type="nucleotide sequence ID" value="NZ_JBGUUA010000029.1"/>
</dbReference>
<keyword evidence="1" id="KW-1003">Cell membrane</keyword>
<dbReference type="InterPro" id="IPR010664">
    <property type="entry name" value="LipoPS_assembly_LptC-rel"/>
</dbReference>
<evidence type="ECO:0000313" key="7">
    <source>
        <dbReference type="Proteomes" id="UP000433181"/>
    </source>
</evidence>
<protein>
    <submittedName>
        <fullName evidence="6">LPS export ABC transporter periplasmic protein LptC</fullName>
    </submittedName>
</protein>
<evidence type="ECO:0000256" key="4">
    <source>
        <dbReference type="ARBA" id="ARBA00022989"/>
    </source>
</evidence>
<sequence>MTRNKKILIGVVLVLLAAMCIWTVQSVPDRVKDAPPLEKRVMTYNGNTIVEEKDGRKLWELTAESMEVDIDTQDAVIDNLDAKFYTEDGRTIHLTAPKANYKAKEKFLTAEGGIKGDSTDGAHMKCDKAEWRAAEEKIALIGNAELQRDLDAVKAAGDRIESKDGFNKFKITGHAHLEKGNKK</sequence>
<dbReference type="GO" id="GO:0017089">
    <property type="term" value="F:glycolipid transfer activity"/>
    <property type="evidence" value="ECO:0007669"/>
    <property type="project" value="TreeGrafter"/>
</dbReference>
<reference evidence="6 7" key="1">
    <citation type="submission" date="2019-08" db="EMBL/GenBank/DDBJ databases">
        <title>In-depth cultivation of the pig gut microbiome towards novel bacterial diversity and tailored functional studies.</title>
        <authorList>
            <person name="Wylensek D."/>
            <person name="Hitch T.C.A."/>
            <person name="Clavel T."/>
        </authorList>
    </citation>
    <scope>NUCLEOTIDE SEQUENCE [LARGE SCALE GENOMIC DNA]</scope>
    <source>
        <strain evidence="6 7">WCA-693-APC-5D-A</strain>
    </source>
</reference>
<dbReference type="NCBIfam" id="TIGR04409">
    <property type="entry name" value="LptC_YrbK"/>
    <property type="match status" value="1"/>
</dbReference>
<dbReference type="EMBL" id="VUNR01000004">
    <property type="protein sequence ID" value="MSU08039.1"/>
    <property type="molecule type" value="Genomic_DNA"/>
</dbReference>
<gene>
    <name evidence="6" type="primary">lptC</name>
    <name evidence="6" type="ORF">FYJ84_03410</name>
</gene>
<keyword evidence="5" id="KW-0472">Membrane</keyword>
<evidence type="ECO:0000256" key="1">
    <source>
        <dbReference type="ARBA" id="ARBA00022475"/>
    </source>
</evidence>
<keyword evidence="2" id="KW-0997">Cell inner membrane</keyword>
<organism evidence="6 7">
    <name type="scientific">Anaerovibrio slackiae</name>
    <dbReference type="NCBI Taxonomy" id="2652309"/>
    <lineage>
        <taxon>Bacteria</taxon>
        <taxon>Bacillati</taxon>
        <taxon>Bacillota</taxon>
        <taxon>Negativicutes</taxon>
        <taxon>Selenomonadales</taxon>
        <taxon>Selenomonadaceae</taxon>
        <taxon>Anaerovibrio</taxon>
    </lineage>
</organism>
<dbReference type="GO" id="GO:0005886">
    <property type="term" value="C:plasma membrane"/>
    <property type="evidence" value="ECO:0007669"/>
    <property type="project" value="InterPro"/>
</dbReference>
<dbReference type="Gene3D" id="2.60.450.10">
    <property type="entry name" value="Lipopolysaccharide (LPS) transport protein A like domain"/>
    <property type="match status" value="1"/>
</dbReference>
<dbReference type="InterPro" id="IPR026265">
    <property type="entry name" value="LptC"/>
</dbReference>
<evidence type="ECO:0000256" key="5">
    <source>
        <dbReference type="ARBA" id="ARBA00023136"/>
    </source>
</evidence>
<name>A0A6I2UEB0_9FIRM</name>
<dbReference type="PANTHER" id="PTHR37481:SF1">
    <property type="entry name" value="LIPOPOLYSACCHARIDE EXPORT SYSTEM PROTEIN LPTC"/>
    <property type="match status" value="1"/>
</dbReference>
<dbReference type="Pfam" id="PF06835">
    <property type="entry name" value="LptC"/>
    <property type="match status" value="1"/>
</dbReference>
<dbReference type="Proteomes" id="UP000433181">
    <property type="component" value="Unassembled WGS sequence"/>
</dbReference>
<proteinExistence type="predicted"/>
<dbReference type="GO" id="GO:0030288">
    <property type="term" value="C:outer membrane-bounded periplasmic space"/>
    <property type="evidence" value="ECO:0007669"/>
    <property type="project" value="TreeGrafter"/>
</dbReference>
<evidence type="ECO:0000256" key="3">
    <source>
        <dbReference type="ARBA" id="ARBA00022692"/>
    </source>
</evidence>
<keyword evidence="4" id="KW-1133">Transmembrane helix</keyword>
<keyword evidence="7" id="KW-1185">Reference proteome</keyword>
<dbReference type="GeneID" id="96777953"/>
<dbReference type="AlphaFoldDB" id="A0A6I2UEB0"/>
<dbReference type="GO" id="GO:0015221">
    <property type="term" value="F:lipopolysaccharide transmembrane transporter activity"/>
    <property type="evidence" value="ECO:0007669"/>
    <property type="project" value="InterPro"/>
</dbReference>
<accession>A0A6I2UEB0</accession>